<accession>A0A455U1W8</accession>
<reference evidence="1 2" key="1">
    <citation type="journal article" date="2019" name="Microbiol. Resour. Announc.">
        <title>Complete Genome Sequence of Halomonas sulfidaeris Strain Esulfide1 Isolated from a Metal Sulfide Rock at a Depth of 2,200 Meters, Obtained Using Nanopore Sequencing.</title>
        <authorList>
            <person name="Saito M."/>
            <person name="Nishigata A."/>
            <person name="Galipon J."/>
            <person name="Arakawa K."/>
        </authorList>
    </citation>
    <scope>NUCLEOTIDE SEQUENCE [LARGE SCALE GENOMIC DNA]</scope>
    <source>
        <strain evidence="1 2">ATCC BAA-803</strain>
    </source>
</reference>
<sequence length="109" mass="11978">MMLGAIGVVFFLSNGLGWANTTVASTFALTLLFLRTPLIQAVGAWPTLISAQVAFDKLSSLELAEYQPSFAVADTLTDWQRLELEEVTYHYPNTAQGEGFQSRASQYDP</sequence>
<dbReference type="KEGG" id="hsr:HSBAA_12980"/>
<proteinExistence type="predicted"/>
<gene>
    <name evidence="1" type="ORF">HSBAA_12980</name>
</gene>
<dbReference type="AlphaFoldDB" id="A0A455U1W8"/>
<evidence type="ECO:0000313" key="1">
    <source>
        <dbReference type="EMBL" id="BBI59992.1"/>
    </source>
</evidence>
<protein>
    <submittedName>
        <fullName evidence="1">Uncharacterized protein</fullName>
    </submittedName>
</protein>
<dbReference type="Proteomes" id="UP000320231">
    <property type="component" value="Chromosome"/>
</dbReference>
<organism evidence="1 2">
    <name type="scientific">Vreelandella sulfidaeris</name>
    <dbReference type="NCBI Taxonomy" id="115553"/>
    <lineage>
        <taxon>Bacteria</taxon>
        <taxon>Pseudomonadati</taxon>
        <taxon>Pseudomonadota</taxon>
        <taxon>Gammaproteobacteria</taxon>
        <taxon>Oceanospirillales</taxon>
        <taxon>Halomonadaceae</taxon>
        <taxon>Vreelandella</taxon>
    </lineage>
</organism>
<name>A0A455U1W8_9GAMM</name>
<evidence type="ECO:0000313" key="2">
    <source>
        <dbReference type="Proteomes" id="UP000320231"/>
    </source>
</evidence>
<dbReference type="EMBL" id="AP019514">
    <property type="protein sequence ID" value="BBI59992.1"/>
    <property type="molecule type" value="Genomic_DNA"/>
</dbReference>